<dbReference type="SMART" id="SM00650">
    <property type="entry name" value="rADc"/>
    <property type="match status" value="1"/>
</dbReference>
<evidence type="ECO:0000313" key="15">
    <source>
        <dbReference type="RefSeq" id="XP_015516196.1"/>
    </source>
</evidence>
<dbReference type="InterPro" id="IPR023165">
    <property type="entry name" value="rRNA_Ade_diMease-like_C"/>
</dbReference>
<evidence type="ECO:0000256" key="3">
    <source>
        <dbReference type="ARBA" id="ARBA00022603"/>
    </source>
</evidence>
<evidence type="ECO:0000256" key="12">
    <source>
        <dbReference type="RuleBase" id="RU362106"/>
    </source>
</evidence>
<dbReference type="InterPro" id="IPR020596">
    <property type="entry name" value="rRNA_Ade_Mease_Trfase_CS"/>
</dbReference>
<dbReference type="GO" id="GO:0000179">
    <property type="term" value="F:rRNA (adenine-N6,N6-)-dimethyltransferase activity"/>
    <property type="evidence" value="ECO:0007669"/>
    <property type="project" value="UniProtKB-UniRule"/>
</dbReference>
<comment type="similarity">
    <text evidence="11 12">Belongs to the class I-like SAM-binding methyltransferase superfamily. rRNA adenine N(6)-methyltransferase family.</text>
</comment>
<dbReference type="RefSeq" id="XP_015516196.1">
    <property type="nucleotide sequence ID" value="XM_015660710.2"/>
</dbReference>
<sequence>MTILRLPPLPTIRDLVKLYRLQARKQLSQNFLMDERLTDKIIKTAGRIKDGHILEVGPGPGGLTRSIMRKYPQRLIVVEKDNRFLPTLQLLQETFQNVNGEMEIIIGDILNVNLNLFPECEKKSWEDIPPRIHLIGNLPFSVSTHLIIVWLKAISEKSGPWAMGRTKMTLTFQKEVAERLVSEAYARDRCRLSVMAQTWTKPHLKFVIPGKAFVPQPDVDVGVVTFTPLVQPGTNHEFDLFEKVTRHMFSFRQKYVIKCIETLFPTSCQKELGMMMAKLAEIDPTTRPFMLEVAEIDRLCTAYKYLCEKHPGIESYNYRASNKLLAYRYTSDVRVDKVSANSM</sequence>
<dbReference type="PANTHER" id="PTHR11727:SF17">
    <property type="entry name" value="DIMETHYLADENOSINE TRANSFERASE 1, MITOCHONDRIAL"/>
    <property type="match status" value="1"/>
</dbReference>
<dbReference type="GeneID" id="107221640"/>
<dbReference type="Gene3D" id="3.40.50.150">
    <property type="entry name" value="Vaccinia Virus protein VP39"/>
    <property type="match status" value="1"/>
</dbReference>
<dbReference type="Proteomes" id="UP000829291">
    <property type="component" value="Chromosome 4"/>
</dbReference>
<gene>
    <name evidence="15" type="primary">LOC107221640</name>
</gene>
<dbReference type="OrthoDB" id="16079at2759"/>
<organism evidence="15">
    <name type="scientific">Neodiprion lecontei</name>
    <name type="common">Redheaded pine sawfly</name>
    <dbReference type="NCBI Taxonomy" id="441921"/>
    <lineage>
        <taxon>Eukaryota</taxon>
        <taxon>Metazoa</taxon>
        <taxon>Ecdysozoa</taxon>
        <taxon>Arthropoda</taxon>
        <taxon>Hexapoda</taxon>
        <taxon>Insecta</taxon>
        <taxon>Pterygota</taxon>
        <taxon>Neoptera</taxon>
        <taxon>Endopterygota</taxon>
        <taxon>Hymenoptera</taxon>
        <taxon>Tenthredinoidea</taxon>
        <taxon>Diprionidae</taxon>
        <taxon>Diprioninae</taxon>
        <taxon>Neodiprion</taxon>
    </lineage>
</organism>
<reference evidence="15" key="1">
    <citation type="submission" date="2025-08" db="UniProtKB">
        <authorList>
            <consortium name="RefSeq"/>
        </authorList>
    </citation>
    <scope>IDENTIFICATION</scope>
    <source>
        <tissue evidence="15">Thorax and Abdomen</tissue>
    </source>
</reference>
<keyword evidence="10" id="KW-0804">Transcription</keyword>
<keyword evidence="6 11" id="KW-0694">RNA-binding</keyword>
<comment type="subcellular location">
    <subcellularLocation>
        <location evidence="1">Mitochondrion</location>
    </subcellularLocation>
</comment>
<dbReference type="PROSITE" id="PS51689">
    <property type="entry name" value="SAM_RNA_A_N6_MT"/>
    <property type="match status" value="1"/>
</dbReference>
<dbReference type="Pfam" id="PF00398">
    <property type="entry name" value="RrnaAD"/>
    <property type="match status" value="1"/>
</dbReference>
<dbReference type="InterPro" id="IPR001737">
    <property type="entry name" value="KsgA/Erm"/>
</dbReference>
<feature type="binding site" evidence="11">
    <location>
        <position position="137"/>
    </location>
    <ligand>
        <name>S-adenosyl-L-methionine</name>
        <dbReference type="ChEBI" id="CHEBI:59789"/>
    </ligand>
</feature>
<keyword evidence="2 12" id="KW-0698">rRNA processing</keyword>
<dbReference type="GO" id="GO:0003723">
    <property type="term" value="F:RNA binding"/>
    <property type="evidence" value="ECO:0007669"/>
    <property type="project" value="UniProtKB-UniRule"/>
</dbReference>
<evidence type="ECO:0000256" key="11">
    <source>
        <dbReference type="PROSITE-ProRule" id="PRU01026"/>
    </source>
</evidence>
<keyword evidence="9" id="KW-0496">Mitochondrion</keyword>
<accession>A0A6J0BNC2</accession>
<evidence type="ECO:0000256" key="5">
    <source>
        <dbReference type="ARBA" id="ARBA00022691"/>
    </source>
</evidence>
<dbReference type="CDD" id="cd02440">
    <property type="entry name" value="AdoMet_MTases"/>
    <property type="match status" value="1"/>
</dbReference>
<dbReference type="PANTHER" id="PTHR11727">
    <property type="entry name" value="DIMETHYLADENOSINE TRANSFERASE"/>
    <property type="match status" value="1"/>
</dbReference>
<evidence type="ECO:0000256" key="6">
    <source>
        <dbReference type="ARBA" id="ARBA00022884"/>
    </source>
</evidence>
<evidence type="ECO:0000259" key="13">
    <source>
        <dbReference type="SMART" id="SM00650"/>
    </source>
</evidence>
<keyword evidence="14" id="KW-1185">Reference proteome</keyword>
<dbReference type="GO" id="GO:0006391">
    <property type="term" value="P:transcription initiation at mitochondrial promoter"/>
    <property type="evidence" value="ECO:0007669"/>
    <property type="project" value="TreeGrafter"/>
</dbReference>
<evidence type="ECO:0000256" key="4">
    <source>
        <dbReference type="ARBA" id="ARBA00022679"/>
    </source>
</evidence>
<dbReference type="GO" id="GO:0005759">
    <property type="term" value="C:mitochondrial matrix"/>
    <property type="evidence" value="ECO:0007669"/>
    <property type="project" value="TreeGrafter"/>
</dbReference>
<evidence type="ECO:0000313" key="14">
    <source>
        <dbReference type="Proteomes" id="UP000829291"/>
    </source>
</evidence>
<dbReference type="InterPro" id="IPR011530">
    <property type="entry name" value="rRNA_adenine_dimethylase"/>
</dbReference>
<dbReference type="SUPFAM" id="SSF53335">
    <property type="entry name" value="S-adenosyl-L-methionine-dependent methyltransferases"/>
    <property type="match status" value="1"/>
</dbReference>
<dbReference type="InterPro" id="IPR020598">
    <property type="entry name" value="rRNA_Ade_methylase_Trfase_N"/>
</dbReference>
<keyword evidence="8" id="KW-0805">Transcription regulation</keyword>
<proteinExistence type="inferred from homology"/>
<evidence type="ECO:0000256" key="7">
    <source>
        <dbReference type="ARBA" id="ARBA00022946"/>
    </source>
</evidence>
<keyword evidence="7" id="KW-0809">Transit peptide</keyword>
<protein>
    <recommendedName>
        <fullName evidence="12">rRNA adenine N(6)-methyltransferase</fullName>
        <ecNumber evidence="12">2.1.1.-</ecNumber>
    </recommendedName>
</protein>
<name>A0A6J0BNC2_NEOLC</name>
<evidence type="ECO:0000256" key="8">
    <source>
        <dbReference type="ARBA" id="ARBA00023015"/>
    </source>
</evidence>
<dbReference type="Gene3D" id="1.10.8.100">
    <property type="entry name" value="Ribosomal RNA adenine dimethylase-like, domain 2"/>
    <property type="match status" value="1"/>
</dbReference>
<evidence type="ECO:0000256" key="9">
    <source>
        <dbReference type="ARBA" id="ARBA00023128"/>
    </source>
</evidence>
<feature type="binding site" evidence="11">
    <location>
        <position position="79"/>
    </location>
    <ligand>
        <name>S-adenosyl-L-methionine</name>
        <dbReference type="ChEBI" id="CHEBI:59789"/>
    </ligand>
</feature>
<dbReference type="FunCoup" id="A0A6J0BNC2">
    <property type="interactions" value="408"/>
</dbReference>
<evidence type="ECO:0000256" key="10">
    <source>
        <dbReference type="ARBA" id="ARBA00023163"/>
    </source>
</evidence>
<dbReference type="InParanoid" id="A0A6J0BNC2"/>
<keyword evidence="3 11" id="KW-0489">Methyltransferase</keyword>
<feature type="binding site" evidence="11">
    <location>
        <position position="30"/>
    </location>
    <ligand>
        <name>S-adenosyl-L-methionine</name>
        <dbReference type="ChEBI" id="CHEBI:59789"/>
    </ligand>
</feature>
<dbReference type="NCBIfam" id="TIGR00755">
    <property type="entry name" value="ksgA"/>
    <property type="match status" value="1"/>
</dbReference>
<dbReference type="InterPro" id="IPR029063">
    <property type="entry name" value="SAM-dependent_MTases_sf"/>
</dbReference>
<dbReference type="CTD" id="8674019"/>
<feature type="binding site" evidence="11">
    <location>
        <position position="32"/>
    </location>
    <ligand>
        <name>S-adenosyl-L-methionine</name>
        <dbReference type="ChEBI" id="CHEBI:59789"/>
    </ligand>
</feature>
<feature type="binding site" evidence="11">
    <location>
        <position position="108"/>
    </location>
    <ligand>
        <name>S-adenosyl-L-methionine</name>
        <dbReference type="ChEBI" id="CHEBI:59789"/>
    </ligand>
</feature>
<feature type="domain" description="Ribosomal RNA adenine methylase transferase N-terminal" evidence="13">
    <location>
        <begin position="37"/>
        <end position="230"/>
    </location>
</feature>
<dbReference type="FunFam" id="3.40.50.150:FF:000109">
    <property type="entry name" value="rRNA adenine N(6)-methyltransferase"/>
    <property type="match status" value="1"/>
</dbReference>
<evidence type="ECO:0000256" key="2">
    <source>
        <dbReference type="ARBA" id="ARBA00022552"/>
    </source>
</evidence>
<dbReference type="KEGG" id="nlo:107221640"/>
<dbReference type="EC" id="2.1.1.-" evidence="12"/>
<dbReference type="GO" id="GO:0034246">
    <property type="term" value="F:mitochondrial transcription factor activity"/>
    <property type="evidence" value="ECO:0007669"/>
    <property type="project" value="TreeGrafter"/>
</dbReference>
<evidence type="ECO:0000256" key="1">
    <source>
        <dbReference type="ARBA" id="ARBA00004173"/>
    </source>
</evidence>
<dbReference type="AlphaFoldDB" id="A0A6J0BNC2"/>
<keyword evidence="4 11" id="KW-0808">Transferase</keyword>
<keyword evidence="5 11" id="KW-0949">S-adenosyl-L-methionine</keyword>
<dbReference type="PROSITE" id="PS01131">
    <property type="entry name" value="RRNA_A_DIMETH"/>
    <property type="match status" value="1"/>
</dbReference>
<feature type="binding site" evidence="11">
    <location>
        <position position="57"/>
    </location>
    <ligand>
        <name>S-adenosyl-L-methionine</name>
        <dbReference type="ChEBI" id="CHEBI:59789"/>
    </ligand>
</feature>